<evidence type="ECO:0000313" key="1">
    <source>
        <dbReference type="EMBL" id="MDQ8833165.1"/>
    </source>
</evidence>
<evidence type="ECO:0000313" key="2">
    <source>
        <dbReference type="Proteomes" id="UP001228446"/>
    </source>
</evidence>
<dbReference type="Proteomes" id="UP001228446">
    <property type="component" value="Unassembled WGS sequence"/>
</dbReference>
<organism evidence="1 2">
    <name type="scientific">Streptococcus ruminantium</name>
    <dbReference type="NCBI Taxonomy" id="1917441"/>
    <lineage>
        <taxon>Bacteria</taxon>
        <taxon>Bacillati</taxon>
        <taxon>Bacillota</taxon>
        <taxon>Bacilli</taxon>
        <taxon>Lactobacillales</taxon>
        <taxon>Streptococcaceae</taxon>
        <taxon>Streptococcus</taxon>
    </lineage>
</organism>
<protein>
    <submittedName>
        <fullName evidence="1">Uncharacterized protein</fullName>
    </submittedName>
</protein>
<sequence length="103" mass="12012">MPGQQIWHSIFLKEAVIYKRLPFFHKASSTLILTDMIENIETEKMGFCHKLLYKIGDNTYPNGKTPCDLRLTFLGQKKEDQASFQVLKNWTPKHHPSAWSLSF</sequence>
<comment type="caution">
    <text evidence="1">The sequence shown here is derived from an EMBL/GenBank/DDBJ whole genome shotgun (WGS) entry which is preliminary data.</text>
</comment>
<dbReference type="EMBL" id="JAVIBX010000015">
    <property type="protein sequence ID" value="MDQ8833165.1"/>
    <property type="molecule type" value="Genomic_DNA"/>
</dbReference>
<accession>A0ABU1B3P5</accession>
<name>A0ABU1B3P5_9STRE</name>
<reference evidence="1 2" key="1">
    <citation type="submission" date="2023-08" db="EMBL/GenBank/DDBJ databases">
        <title>Streptococcus ruminantium-associated sheep mastitis outbreak detected in Italy is distinct from bovine isolates.</title>
        <authorList>
            <person name="Rosa M.N."/>
            <person name="Vezina B."/>
            <person name="Tola S."/>
        </authorList>
    </citation>
    <scope>NUCLEOTIDE SEQUENCE [LARGE SCALE GENOMIC DNA]</scope>
    <source>
        <strain evidence="1 2">OM6730</strain>
    </source>
</reference>
<proteinExistence type="predicted"/>
<dbReference type="RefSeq" id="WP_308938421.1">
    <property type="nucleotide sequence ID" value="NZ_JAVIBP010000004.1"/>
</dbReference>
<keyword evidence="2" id="KW-1185">Reference proteome</keyword>
<gene>
    <name evidence="1" type="ORF">RFF62_05105</name>
</gene>